<dbReference type="AlphaFoldDB" id="A0A183GWP4"/>
<proteinExistence type="predicted"/>
<protein>
    <submittedName>
        <fullName evidence="2 4">Uncharacterized protein</fullName>
    </submittedName>
</protein>
<sequence>MPNSISTERTPSTPATCFMVMTNKLAPELSRRKVTVWQALKSVEEVKKTKNVRLREEDEERRCSKIRDAVAWVTSLKIRWAVAPRTHPLDESRHRLDSRDVKRTPSERPPTCWSDFFVNALNDVRFPRARRTH</sequence>
<gene>
    <name evidence="2" type="ORF">HPBE_LOCUS27113</name>
</gene>
<name>A0A183GWP4_HELPZ</name>
<accession>A0A183GWP4</accession>
<evidence type="ECO:0000256" key="1">
    <source>
        <dbReference type="SAM" id="MobiDB-lite"/>
    </source>
</evidence>
<dbReference type="EMBL" id="UZAH01042043">
    <property type="protein sequence ID" value="VDP61063.1"/>
    <property type="molecule type" value="Genomic_DNA"/>
</dbReference>
<dbReference type="Proteomes" id="UP000050761">
    <property type="component" value="Unassembled WGS sequence"/>
</dbReference>
<feature type="region of interest" description="Disordered" evidence="1">
    <location>
        <begin position="89"/>
        <end position="108"/>
    </location>
</feature>
<dbReference type="WBParaSite" id="HPBE_0002711401-mRNA-1">
    <property type="protein sequence ID" value="HPBE_0002711401-mRNA-1"/>
    <property type="gene ID" value="HPBE_0002711401"/>
</dbReference>
<evidence type="ECO:0000313" key="4">
    <source>
        <dbReference type="WBParaSite" id="HPBE_0002711401-mRNA-1"/>
    </source>
</evidence>
<evidence type="ECO:0000313" key="3">
    <source>
        <dbReference type="Proteomes" id="UP000050761"/>
    </source>
</evidence>
<reference evidence="4" key="2">
    <citation type="submission" date="2019-09" db="UniProtKB">
        <authorList>
            <consortium name="WormBaseParasite"/>
        </authorList>
    </citation>
    <scope>IDENTIFICATION</scope>
</reference>
<reference evidence="2 3" key="1">
    <citation type="submission" date="2018-11" db="EMBL/GenBank/DDBJ databases">
        <authorList>
            <consortium name="Pathogen Informatics"/>
        </authorList>
    </citation>
    <scope>NUCLEOTIDE SEQUENCE [LARGE SCALE GENOMIC DNA]</scope>
</reference>
<accession>A0A3P8ITX4</accession>
<feature type="compositionally biased region" description="Basic and acidic residues" evidence="1">
    <location>
        <begin position="89"/>
        <end position="106"/>
    </location>
</feature>
<evidence type="ECO:0000313" key="2">
    <source>
        <dbReference type="EMBL" id="VDP61063.1"/>
    </source>
</evidence>
<keyword evidence="3" id="KW-1185">Reference proteome</keyword>
<organism evidence="3 4">
    <name type="scientific">Heligmosomoides polygyrus</name>
    <name type="common">Parasitic roundworm</name>
    <dbReference type="NCBI Taxonomy" id="6339"/>
    <lineage>
        <taxon>Eukaryota</taxon>
        <taxon>Metazoa</taxon>
        <taxon>Ecdysozoa</taxon>
        <taxon>Nematoda</taxon>
        <taxon>Chromadorea</taxon>
        <taxon>Rhabditida</taxon>
        <taxon>Rhabditina</taxon>
        <taxon>Rhabditomorpha</taxon>
        <taxon>Strongyloidea</taxon>
        <taxon>Heligmosomidae</taxon>
        <taxon>Heligmosomoides</taxon>
    </lineage>
</organism>